<proteinExistence type="predicted"/>
<accession>A0ABT3TB08</accession>
<dbReference type="Proteomes" id="UP001143304">
    <property type="component" value="Unassembled WGS sequence"/>
</dbReference>
<feature type="transmembrane region" description="Helical" evidence="1">
    <location>
        <begin position="96"/>
        <end position="119"/>
    </location>
</feature>
<name>A0ABT3TB08_9GAMM</name>
<dbReference type="EMBL" id="SHNO01000001">
    <property type="protein sequence ID" value="MCX2978644.1"/>
    <property type="molecule type" value="Genomic_DNA"/>
</dbReference>
<organism evidence="2 3">
    <name type="scientific">Candidatus Marimicrobium litorale</name>
    <dbReference type="NCBI Taxonomy" id="2518991"/>
    <lineage>
        <taxon>Bacteria</taxon>
        <taxon>Pseudomonadati</taxon>
        <taxon>Pseudomonadota</taxon>
        <taxon>Gammaproteobacteria</taxon>
        <taxon>Cellvibrionales</taxon>
        <taxon>Halieaceae</taxon>
        <taxon>Marimicrobium</taxon>
    </lineage>
</organism>
<keyword evidence="3" id="KW-1185">Reference proteome</keyword>
<dbReference type="RefSeq" id="WP_279250339.1">
    <property type="nucleotide sequence ID" value="NZ_SHNO01000001.1"/>
</dbReference>
<protein>
    <submittedName>
        <fullName evidence="2">Uncharacterized protein</fullName>
    </submittedName>
</protein>
<keyword evidence="1" id="KW-0812">Transmembrane</keyword>
<evidence type="ECO:0000256" key="1">
    <source>
        <dbReference type="SAM" id="Phobius"/>
    </source>
</evidence>
<feature type="transmembrane region" description="Helical" evidence="1">
    <location>
        <begin position="68"/>
        <end position="90"/>
    </location>
</feature>
<keyword evidence="1" id="KW-0472">Membrane</keyword>
<sequence length="126" mass="13733">MIYLTVCLLCILGVELFIRLPFRRYIVALGHVSKKSVRVVTSSGISDHWKEKALQRYSRDMALASLRIGFLLVVMGLLIGIAAYLCDLLLPSGGSILEFISSGSGISVAIIVSCVYVFVRNKLGAP</sequence>
<evidence type="ECO:0000313" key="3">
    <source>
        <dbReference type="Proteomes" id="UP001143304"/>
    </source>
</evidence>
<keyword evidence="1" id="KW-1133">Transmembrane helix</keyword>
<comment type="caution">
    <text evidence="2">The sequence shown here is derived from an EMBL/GenBank/DDBJ whole genome shotgun (WGS) entry which is preliminary data.</text>
</comment>
<reference evidence="2" key="1">
    <citation type="submission" date="2019-02" db="EMBL/GenBank/DDBJ databases">
        <authorList>
            <person name="Li S.-H."/>
        </authorList>
    </citation>
    <scope>NUCLEOTIDE SEQUENCE</scope>
    <source>
        <strain evidence="2">IMCC11814</strain>
    </source>
</reference>
<evidence type="ECO:0000313" key="2">
    <source>
        <dbReference type="EMBL" id="MCX2978644.1"/>
    </source>
</evidence>
<gene>
    <name evidence="2" type="ORF">EYC82_14855</name>
</gene>